<evidence type="ECO:0000256" key="2">
    <source>
        <dbReference type="ARBA" id="ARBA00023125"/>
    </source>
</evidence>
<evidence type="ECO:0000313" key="6">
    <source>
        <dbReference type="EMBL" id="MDP4095263.1"/>
    </source>
</evidence>
<organism evidence="6 7">
    <name type="scientific">Paenibacillus zeirhizosphaerae</name>
    <dbReference type="NCBI Taxonomy" id="2987519"/>
    <lineage>
        <taxon>Bacteria</taxon>
        <taxon>Bacillati</taxon>
        <taxon>Bacillota</taxon>
        <taxon>Bacilli</taxon>
        <taxon>Bacillales</taxon>
        <taxon>Paenibacillaceae</taxon>
        <taxon>Paenibacillus</taxon>
    </lineage>
</organism>
<evidence type="ECO:0000256" key="1">
    <source>
        <dbReference type="ARBA" id="ARBA00023015"/>
    </source>
</evidence>
<dbReference type="SMART" id="SM00346">
    <property type="entry name" value="HTH_ICLR"/>
    <property type="match status" value="1"/>
</dbReference>
<dbReference type="PROSITE" id="PS51077">
    <property type="entry name" value="HTH_ICLR"/>
    <property type="match status" value="1"/>
</dbReference>
<dbReference type="PANTHER" id="PTHR30136">
    <property type="entry name" value="HELIX-TURN-HELIX TRANSCRIPTIONAL REGULATOR, ICLR FAMILY"/>
    <property type="match status" value="1"/>
</dbReference>
<dbReference type="Pfam" id="PF01614">
    <property type="entry name" value="IclR_C"/>
    <property type="match status" value="1"/>
</dbReference>
<gene>
    <name evidence="6" type="ORF">OIN60_00460</name>
</gene>
<accession>A0ABT9FKK7</accession>
<feature type="domain" description="HTH iclR-type" evidence="4">
    <location>
        <begin position="2"/>
        <end position="66"/>
    </location>
</feature>
<protein>
    <submittedName>
        <fullName evidence="6">IclR family transcriptional regulator</fullName>
    </submittedName>
</protein>
<dbReference type="InterPro" id="IPR029016">
    <property type="entry name" value="GAF-like_dom_sf"/>
</dbReference>
<evidence type="ECO:0000259" key="4">
    <source>
        <dbReference type="PROSITE" id="PS51077"/>
    </source>
</evidence>
<dbReference type="EMBL" id="JAPCKK010000001">
    <property type="protein sequence ID" value="MDP4095263.1"/>
    <property type="molecule type" value="Genomic_DNA"/>
</dbReference>
<dbReference type="SUPFAM" id="SSF46785">
    <property type="entry name" value="Winged helix' DNA-binding domain"/>
    <property type="match status" value="1"/>
</dbReference>
<evidence type="ECO:0000259" key="5">
    <source>
        <dbReference type="PROSITE" id="PS51078"/>
    </source>
</evidence>
<dbReference type="Gene3D" id="3.30.450.40">
    <property type="match status" value="1"/>
</dbReference>
<comment type="caution">
    <text evidence="6">The sequence shown here is derived from an EMBL/GenBank/DDBJ whole genome shotgun (WGS) entry which is preliminary data.</text>
</comment>
<keyword evidence="1" id="KW-0805">Transcription regulation</keyword>
<evidence type="ECO:0000256" key="3">
    <source>
        <dbReference type="ARBA" id="ARBA00023163"/>
    </source>
</evidence>
<dbReference type="Pfam" id="PF09339">
    <property type="entry name" value="HTH_IclR"/>
    <property type="match status" value="1"/>
</dbReference>
<dbReference type="InterPro" id="IPR036390">
    <property type="entry name" value="WH_DNA-bd_sf"/>
</dbReference>
<dbReference type="InterPro" id="IPR036388">
    <property type="entry name" value="WH-like_DNA-bd_sf"/>
</dbReference>
<dbReference type="PANTHER" id="PTHR30136:SF24">
    <property type="entry name" value="HTH-TYPE TRANSCRIPTIONAL REPRESSOR ALLR"/>
    <property type="match status" value="1"/>
</dbReference>
<dbReference type="RefSeq" id="WP_305752901.1">
    <property type="nucleotide sequence ID" value="NZ_JAPCKK010000001.1"/>
</dbReference>
<dbReference type="InterPro" id="IPR014757">
    <property type="entry name" value="Tscrpt_reg_IclR_C"/>
</dbReference>
<name>A0ABT9FKK7_9BACL</name>
<dbReference type="SUPFAM" id="SSF55781">
    <property type="entry name" value="GAF domain-like"/>
    <property type="match status" value="1"/>
</dbReference>
<dbReference type="Proteomes" id="UP001241848">
    <property type="component" value="Unassembled WGS sequence"/>
</dbReference>
<evidence type="ECO:0000313" key="7">
    <source>
        <dbReference type="Proteomes" id="UP001241848"/>
    </source>
</evidence>
<dbReference type="InterPro" id="IPR005471">
    <property type="entry name" value="Tscrpt_reg_IclR_N"/>
</dbReference>
<keyword evidence="3" id="KW-0804">Transcription</keyword>
<sequence>MIQSFDRAMQVIQLLTSDSKRSYWPISDISDRLGLPLSTTHRLIATLMKHELVSQAAETKHYTIGPRWMEIGLRQLEQMDLRSAARPVMERLAEEVKESIYLSIPSGLYAILIERIDSPSSLKVIDTLGQRIDMHIGAPNKTMLASMPSAEAEEILAVLISDPAERGKLLNRLPEIREAGFCVSYSERTEGTASVAASIIGFGQKVVGSLSIGVPKGEIPEARLDYLSKMVINSAKEISAKMGGLKTAIY</sequence>
<dbReference type="InterPro" id="IPR050707">
    <property type="entry name" value="HTH_MetabolicPath_Reg"/>
</dbReference>
<feature type="domain" description="IclR-ED" evidence="5">
    <location>
        <begin position="67"/>
        <end position="244"/>
    </location>
</feature>
<dbReference type="PROSITE" id="PS51078">
    <property type="entry name" value="ICLR_ED"/>
    <property type="match status" value="1"/>
</dbReference>
<proteinExistence type="predicted"/>
<keyword evidence="7" id="KW-1185">Reference proteome</keyword>
<keyword evidence="2" id="KW-0238">DNA-binding</keyword>
<dbReference type="Gene3D" id="1.10.10.10">
    <property type="entry name" value="Winged helix-like DNA-binding domain superfamily/Winged helix DNA-binding domain"/>
    <property type="match status" value="1"/>
</dbReference>
<reference evidence="6 7" key="1">
    <citation type="submission" date="2022-10" db="EMBL/GenBank/DDBJ databases">
        <title>Paenibacillus description and whole genome data of maize root bacterial community.</title>
        <authorList>
            <person name="Marton D."/>
            <person name="Farkas M."/>
            <person name="Cserhati M."/>
        </authorList>
    </citation>
    <scope>NUCLEOTIDE SEQUENCE [LARGE SCALE GENOMIC DNA]</scope>
    <source>
        <strain evidence="6 7">P96</strain>
    </source>
</reference>